<evidence type="ECO:0008006" key="3">
    <source>
        <dbReference type="Google" id="ProtNLM"/>
    </source>
</evidence>
<comment type="caution">
    <text evidence="1">The sequence shown here is derived from an EMBL/GenBank/DDBJ whole genome shotgun (WGS) entry which is preliminary data.</text>
</comment>
<gene>
    <name evidence="1" type="ORF">KEU06_08490</name>
</gene>
<protein>
    <recommendedName>
        <fullName evidence="3">DUF3606 domain-containing protein</fullName>
    </recommendedName>
</protein>
<reference evidence="1" key="1">
    <citation type="submission" date="2021-04" db="EMBL/GenBank/DDBJ databases">
        <title>Pseudaminobacter soli sp. nov., isolated from paddy soil contaminated by heavy metals.</title>
        <authorList>
            <person name="Zhang K."/>
        </authorList>
    </citation>
    <scope>NUCLEOTIDE SEQUENCE</scope>
    <source>
        <strain evidence="1">19-2017</strain>
    </source>
</reference>
<dbReference type="Proteomes" id="UP000680348">
    <property type="component" value="Unassembled WGS sequence"/>
</dbReference>
<dbReference type="RefSeq" id="WP_188254236.1">
    <property type="nucleotide sequence ID" value="NZ_JABVCF010000004.1"/>
</dbReference>
<keyword evidence="2" id="KW-1185">Reference proteome</keyword>
<dbReference type="EMBL" id="JAGWCR010000004">
    <property type="protein sequence ID" value="MBS3648667.1"/>
    <property type="molecule type" value="Genomic_DNA"/>
</dbReference>
<organism evidence="1 2">
    <name type="scientific">Pseudaminobacter soli</name>
    <name type="common">ex Zhang et al. 2022</name>
    <dbReference type="NCBI Taxonomy" id="2831468"/>
    <lineage>
        <taxon>Bacteria</taxon>
        <taxon>Pseudomonadati</taxon>
        <taxon>Pseudomonadota</taxon>
        <taxon>Alphaproteobacteria</taxon>
        <taxon>Hyphomicrobiales</taxon>
        <taxon>Phyllobacteriaceae</taxon>
        <taxon>Pseudaminobacter</taxon>
    </lineage>
</organism>
<name>A0A942DX94_9HYPH</name>
<proteinExistence type="predicted"/>
<dbReference type="AlphaFoldDB" id="A0A942DX94"/>
<sequence length="58" mass="6674">MAEDKNEWLDHHSEREDAIRYLVENTDLSPLQAKELVQEHGADRAKLLEIAKTMKAEG</sequence>
<evidence type="ECO:0000313" key="2">
    <source>
        <dbReference type="Proteomes" id="UP000680348"/>
    </source>
</evidence>
<accession>A0A942DX94</accession>
<evidence type="ECO:0000313" key="1">
    <source>
        <dbReference type="EMBL" id="MBS3648667.1"/>
    </source>
</evidence>